<accession>T1FH43</accession>
<dbReference type="CTD" id="20208142"/>
<evidence type="ECO:0000313" key="1">
    <source>
        <dbReference type="EMBL" id="ESN92369.1"/>
    </source>
</evidence>
<evidence type="ECO:0000313" key="3">
    <source>
        <dbReference type="Proteomes" id="UP000015101"/>
    </source>
</evidence>
<protein>
    <submittedName>
        <fullName evidence="1 2">Uncharacterized protein</fullName>
    </submittedName>
</protein>
<dbReference type="EnsemblMetazoa" id="HelroT181567">
    <property type="protein sequence ID" value="HelroP181567"/>
    <property type="gene ID" value="HelroG181567"/>
</dbReference>
<dbReference type="Proteomes" id="UP000015101">
    <property type="component" value="Unassembled WGS sequence"/>
</dbReference>
<sequence>MCRSTQYAHLAYDMRGSLRTVASLGLVSPGAVTHGVTPLMTPHRHTAFLAKFINTNKEKESNHERSCVMPNISGEQIKNRSNEKDTFEHFLIQAASKVVAVVIEYTTNEKKFVTMYVGGVREPIEASILNIASII</sequence>
<keyword evidence="3" id="KW-1185">Reference proteome</keyword>
<dbReference type="EMBL" id="KB097650">
    <property type="protein sequence ID" value="ESN92369.1"/>
    <property type="molecule type" value="Genomic_DNA"/>
</dbReference>
<dbReference type="GeneID" id="20208142"/>
<reference evidence="1 3" key="2">
    <citation type="journal article" date="2013" name="Nature">
        <title>Insights into bilaterian evolution from three spiralian genomes.</title>
        <authorList>
            <person name="Simakov O."/>
            <person name="Marletaz F."/>
            <person name="Cho S.J."/>
            <person name="Edsinger-Gonzales E."/>
            <person name="Havlak P."/>
            <person name="Hellsten U."/>
            <person name="Kuo D.H."/>
            <person name="Larsson T."/>
            <person name="Lv J."/>
            <person name="Arendt D."/>
            <person name="Savage R."/>
            <person name="Osoegawa K."/>
            <person name="de Jong P."/>
            <person name="Grimwood J."/>
            <person name="Chapman J.A."/>
            <person name="Shapiro H."/>
            <person name="Aerts A."/>
            <person name="Otillar R.P."/>
            <person name="Terry A.Y."/>
            <person name="Boore J.L."/>
            <person name="Grigoriev I.V."/>
            <person name="Lindberg D.R."/>
            <person name="Seaver E.C."/>
            <person name="Weisblat D.A."/>
            <person name="Putnam N.H."/>
            <person name="Rokhsar D.S."/>
        </authorList>
    </citation>
    <scope>NUCLEOTIDE SEQUENCE</scope>
</reference>
<evidence type="ECO:0000313" key="2">
    <source>
        <dbReference type="EnsemblMetazoa" id="HelroP181567"/>
    </source>
</evidence>
<reference evidence="3" key="1">
    <citation type="submission" date="2012-12" db="EMBL/GenBank/DDBJ databases">
        <authorList>
            <person name="Hellsten U."/>
            <person name="Grimwood J."/>
            <person name="Chapman J.A."/>
            <person name="Shapiro H."/>
            <person name="Aerts A."/>
            <person name="Otillar R.P."/>
            <person name="Terry A.Y."/>
            <person name="Boore J.L."/>
            <person name="Simakov O."/>
            <person name="Marletaz F."/>
            <person name="Cho S.-J."/>
            <person name="Edsinger-Gonzales E."/>
            <person name="Havlak P."/>
            <person name="Kuo D.-H."/>
            <person name="Larsson T."/>
            <person name="Lv J."/>
            <person name="Arendt D."/>
            <person name="Savage R."/>
            <person name="Osoegawa K."/>
            <person name="de Jong P."/>
            <person name="Lindberg D.R."/>
            <person name="Seaver E.C."/>
            <person name="Weisblat D.A."/>
            <person name="Putnam N.H."/>
            <person name="Grigoriev I.V."/>
            <person name="Rokhsar D.S."/>
        </authorList>
    </citation>
    <scope>NUCLEOTIDE SEQUENCE</scope>
</reference>
<dbReference type="EMBL" id="AMQM01007647">
    <property type="status" value="NOT_ANNOTATED_CDS"/>
    <property type="molecule type" value="Genomic_DNA"/>
</dbReference>
<gene>
    <name evidence="2" type="primary">20208142</name>
    <name evidence="1" type="ORF">HELRODRAFT_181567</name>
</gene>
<organism evidence="2 3">
    <name type="scientific">Helobdella robusta</name>
    <name type="common">Californian leech</name>
    <dbReference type="NCBI Taxonomy" id="6412"/>
    <lineage>
        <taxon>Eukaryota</taxon>
        <taxon>Metazoa</taxon>
        <taxon>Spiralia</taxon>
        <taxon>Lophotrochozoa</taxon>
        <taxon>Annelida</taxon>
        <taxon>Clitellata</taxon>
        <taxon>Hirudinea</taxon>
        <taxon>Rhynchobdellida</taxon>
        <taxon>Glossiphoniidae</taxon>
        <taxon>Helobdella</taxon>
    </lineage>
</organism>
<reference evidence="2" key="3">
    <citation type="submission" date="2015-06" db="UniProtKB">
        <authorList>
            <consortium name="EnsemblMetazoa"/>
        </authorList>
    </citation>
    <scope>IDENTIFICATION</scope>
</reference>
<name>T1FH43_HELRO</name>
<proteinExistence type="predicted"/>
<dbReference type="InParanoid" id="T1FH43"/>
<dbReference type="RefSeq" id="XP_009029600.1">
    <property type="nucleotide sequence ID" value="XM_009031352.1"/>
</dbReference>
<dbReference type="AlphaFoldDB" id="T1FH43"/>
<dbReference type="HOGENOM" id="CLU_1888019_0_0_1"/>
<dbReference type="KEGG" id="hro:HELRODRAFT_181567"/>